<dbReference type="PANTHER" id="PTHR46179:SF1">
    <property type="entry name" value="TRANSCRIPTION FACTOR IIIA"/>
    <property type="match status" value="1"/>
</dbReference>
<evidence type="ECO:0000313" key="17">
    <source>
        <dbReference type="Proteomes" id="UP000694548"/>
    </source>
</evidence>
<evidence type="ECO:0000256" key="6">
    <source>
        <dbReference type="ARBA" id="ARBA00022833"/>
    </source>
</evidence>
<feature type="domain" description="C2H2-type" evidence="15">
    <location>
        <begin position="63"/>
        <end position="93"/>
    </location>
</feature>
<dbReference type="Ensembl" id="ENSNFUT00015053686.1">
    <property type="protein sequence ID" value="ENSNFUP00015051476.1"/>
    <property type="gene ID" value="ENSNFUG00015024101.1"/>
</dbReference>
<protein>
    <recommendedName>
        <fullName evidence="12">Transcription factor IIIA</fullName>
    </recommendedName>
</protein>
<feature type="domain" description="C2H2-type" evidence="15">
    <location>
        <begin position="125"/>
        <end position="151"/>
    </location>
</feature>
<sequence length="312" mass="36301">MLTWSVGGHKDCKAAFRKPWKLEAHLCKHTGLRPFSCENCDKSFCTHYQLTRHERKHSGEKPHKCPNDGCSETFVTSASMKNHMARVHLHQEKRYPCNHQGCEKDFKQKNQLKAHKCEHGDPFPFHCSFSGCVKDFPCQAQLKHHEKVHKGYPCDSEPCPFLANTWSEYQKHRKEHEVKLPCGQCEKLFNCTWFLHLHHLRVHSGEKRYFLCTREGCGKKFRRRLSLESHELGDHEGKKPFGCAYPGCGKTFAMKEILWRHGKVHDPAKKKKRGPKKDWPSQSAAAAEEEEQLTLKLQEATLEENKPSRQQH</sequence>
<feature type="domain" description="C2H2-type" evidence="15">
    <location>
        <begin position="210"/>
        <end position="240"/>
    </location>
</feature>
<dbReference type="InterPro" id="IPR054599">
    <property type="entry name" value="TFIIIA_Zfn-C2H2"/>
</dbReference>
<dbReference type="FunFam" id="3.30.160.60:FF:001009">
    <property type="entry name" value="Zinc finger protein 26"/>
    <property type="match status" value="1"/>
</dbReference>
<keyword evidence="9" id="KW-0238">DNA-binding</keyword>
<dbReference type="Pfam" id="PF22110">
    <property type="entry name" value="TFIIIA_zf-C2H2"/>
    <property type="match status" value="1"/>
</dbReference>
<dbReference type="InterPro" id="IPR036236">
    <property type="entry name" value="Znf_C2H2_sf"/>
</dbReference>
<keyword evidence="3" id="KW-0479">Metal-binding</keyword>
<evidence type="ECO:0000256" key="12">
    <source>
        <dbReference type="ARBA" id="ARBA00040434"/>
    </source>
</evidence>
<evidence type="ECO:0000256" key="5">
    <source>
        <dbReference type="ARBA" id="ARBA00022771"/>
    </source>
</evidence>
<dbReference type="InterPro" id="IPR013087">
    <property type="entry name" value="Znf_C2H2_type"/>
</dbReference>
<reference evidence="16" key="2">
    <citation type="submission" date="2025-08" db="UniProtKB">
        <authorList>
            <consortium name="Ensembl"/>
        </authorList>
    </citation>
    <scope>IDENTIFICATION</scope>
</reference>
<keyword evidence="17" id="KW-1185">Reference proteome</keyword>
<evidence type="ECO:0000256" key="7">
    <source>
        <dbReference type="ARBA" id="ARBA00022884"/>
    </source>
</evidence>
<keyword evidence="5 13" id="KW-0863">Zinc-finger</keyword>
<evidence type="ECO:0000256" key="10">
    <source>
        <dbReference type="ARBA" id="ARBA00023163"/>
    </source>
</evidence>
<reference evidence="16" key="3">
    <citation type="submission" date="2025-09" db="UniProtKB">
        <authorList>
            <consortium name="Ensembl"/>
        </authorList>
    </citation>
    <scope>IDENTIFICATION</scope>
</reference>
<dbReference type="GO" id="GO:0005634">
    <property type="term" value="C:nucleus"/>
    <property type="evidence" value="ECO:0007669"/>
    <property type="project" value="UniProtKB-SubCell"/>
</dbReference>
<dbReference type="GeneTree" id="ENSGT00940000155647"/>
<dbReference type="GO" id="GO:0008270">
    <property type="term" value="F:zinc ion binding"/>
    <property type="evidence" value="ECO:0007669"/>
    <property type="project" value="UniProtKB-KW"/>
</dbReference>
<dbReference type="SMART" id="SM00355">
    <property type="entry name" value="ZnF_C2H2"/>
    <property type="match status" value="8"/>
</dbReference>
<feature type="domain" description="C2H2-type" evidence="15">
    <location>
        <begin position="35"/>
        <end position="62"/>
    </location>
</feature>
<evidence type="ECO:0000256" key="3">
    <source>
        <dbReference type="ARBA" id="ARBA00022723"/>
    </source>
</evidence>
<comment type="subcellular location">
    <subcellularLocation>
        <location evidence="1">Nucleus</location>
    </subcellularLocation>
</comment>
<evidence type="ECO:0000313" key="16">
    <source>
        <dbReference type="Ensembl" id="ENSNFUP00015051476.1"/>
    </source>
</evidence>
<dbReference type="Pfam" id="PF00096">
    <property type="entry name" value="zf-C2H2"/>
    <property type="match status" value="2"/>
</dbReference>
<evidence type="ECO:0000259" key="15">
    <source>
        <dbReference type="PROSITE" id="PS50157"/>
    </source>
</evidence>
<keyword evidence="11" id="KW-0539">Nucleus</keyword>
<name>A0A8C6Q1E8_NOTFU</name>
<evidence type="ECO:0000256" key="8">
    <source>
        <dbReference type="ARBA" id="ARBA00023015"/>
    </source>
</evidence>
<dbReference type="PROSITE" id="PS00028">
    <property type="entry name" value="ZINC_FINGER_C2H2_1"/>
    <property type="match status" value="7"/>
</dbReference>
<dbReference type="Proteomes" id="UP000694548">
    <property type="component" value="Chromosome sgr08"/>
</dbReference>
<evidence type="ECO:0000256" key="2">
    <source>
        <dbReference type="ARBA" id="ARBA00022517"/>
    </source>
</evidence>
<evidence type="ECO:0000256" key="13">
    <source>
        <dbReference type="PROSITE-ProRule" id="PRU00042"/>
    </source>
</evidence>
<proteinExistence type="predicted"/>
<accession>A0A8C6Q1E8</accession>
<dbReference type="PROSITE" id="PS50157">
    <property type="entry name" value="ZINC_FINGER_C2H2_2"/>
    <property type="match status" value="7"/>
</dbReference>
<feature type="domain" description="C2H2-type" evidence="15">
    <location>
        <begin position="180"/>
        <end position="208"/>
    </location>
</feature>
<dbReference type="GO" id="GO:0042254">
    <property type="term" value="P:ribosome biogenesis"/>
    <property type="evidence" value="ECO:0007669"/>
    <property type="project" value="UniProtKB-KW"/>
</dbReference>
<keyword evidence="2" id="KW-0690">Ribosome biogenesis</keyword>
<reference evidence="16" key="1">
    <citation type="submission" date="2014-08" db="EMBL/GenBank/DDBJ databases">
        <authorList>
            <person name="Senf B."/>
            <person name="Petzold A."/>
            <person name="Downie B.R."/>
            <person name="Koch P."/>
            <person name="Platzer M."/>
        </authorList>
    </citation>
    <scope>NUCLEOTIDE SEQUENCE [LARGE SCALE GENOMIC DNA]</scope>
    <source>
        <strain evidence="16">GRZ</strain>
    </source>
</reference>
<evidence type="ECO:0000256" key="14">
    <source>
        <dbReference type="SAM" id="MobiDB-lite"/>
    </source>
</evidence>
<evidence type="ECO:0000256" key="9">
    <source>
        <dbReference type="ARBA" id="ARBA00023125"/>
    </source>
</evidence>
<keyword evidence="4" id="KW-0677">Repeat</keyword>
<dbReference type="GO" id="GO:0003723">
    <property type="term" value="F:RNA binding"/>
    <property type="evidence" value="ECO:0007669"/>
    <property type="project" value="UniProtKB-KW"/>
</dbReference>
<evidence type="ECO:0000256" key="1">
    <source>
        <dbReference type="ARBA" id="ARBA00004123"/>
    </source>
</evidence>
<evidence type="ECO:0000256" key="4">
    <source>
        <dbReference type="ARBA" id="ARBA00022737"/>
    </source>
</evidence>
<gene>
    <name evidence="16" type="primary">GTF3A</name>
    <name evidence="16" type="synonym">gtf3ab</name>
</gene>
<dbReference type="InterPro" id="IPR051061">
    <property type="entry name" value="Zinc_finger_trans_reg"/>
</dbReference>
<dbReference type="GO" id="GO:0003677">
    <property type="term" value="F:DNA binding"/>
    <property type="evidence" value="ECO:0007669"/>
    <property type="project" value="UniProtKB-KW"/>
</dbReference>
<feature type="region of interest" description="Disordered" evidence="14">
    <location>
        <begin position="263"/>
        <end position="292"/>
    </location>
</feature>
<dbReference type="Gene3D" id="3.30.160.60">
    <property type="entry name" value="Classic Zinc Finger"/>
    <property type="match status" value="7"/>
</dbReference>
<feature type="compositionally biased region" description="Basic residues" evidence="14">
    <location>
        <begin position="263"/>
        <end position="275"/>
    </location>
</feature>
<keyword evidence="10" id="KW-0804">Transcription</keyword>
<dbReference type="AlphaFoldDB" id="A0A8C6Q1E8"/>
<organism evidence="16 17">
    <name type="scientific">Nothobranchius furzeri</name>
    <name type="common">Turquoise killifish</name>
    <dbReference type="NCBI Taxonomy" id="105023"/>
    <lineage>
        <taxon>Eukaryota</taxon>
        <taxon>Metazoa</taxon>
        <taxon>Chordata</taxon>
        <taxon>Craniata</taxon>
        <taxon>Vertebrata</taxon>
        <taxon>Euteleostomi</taxon>
        <taxon>Actinopterygii</taxon>
        <taxon>Neopterygii</taxon>
        <taxon>Teleostei</taxon>
        <taxon>Neoteleostei</taxon>
        <taxon>Acanthomorphata</taxon>
        <taxon>Ovalentaria</taxon>
        <taxon>Atherinomorphae</taxon>
        <taxon>Cyprinodontiformes</taxon>
        <taxon>Nothobranchiidae</taxon>
        <taxon>Nothobranchius</taxon>
    </lineage>
</organism>
<dbReference type="SUPFAM" id="SSF57667">
    <property type="entry name" value="beta-beta-alpha zinc fingers"/>
    <property type="match status" value="5"/>
</dbReference>
<feature type="domain" description="C2H2-type" evidence="15">
    <location>
        <begin position="241"/>
        <end position="270"/>
    </location>
</feature>
<keyword evidence="8" id="KW-0805">Transcription regulation</keyword>
<keyword evidence="6" id="KW-0862">Zinc</keyword>
<keyword evidence="7" id="KW-0694">RNA-binding</keyword>
<feature type="domain" description="C2H2-type" evidence="15">
    <location>
        <begin position="95"/>
        <end position="124"/>
    </location>
</feature>
<evidence type="ECO:0000256" key="11">
    <source>
        <dbReference type="ARBA" id="ARBA00023242"/>
    </source>
</evidence>
<dbReference type="PANTHER" id="PTHR46179">
    <property type="entry name" value="ZINC FINGER PROTEIN"/>
    <property type="match status" value="1"/>
</dbReference>